<feature type="transmembrane region" description="Helical" evidence="5">
    <location>
        <begin position="164"/>
        <end position="187"/>
    </location>
</feature>
<organism evidence="6 7">
    <name type="scientific">Candidatus Termititenax dinenymphae</name>
    <dbReference type="NCBI Taxonomy" id="2218523"/>
    <lineage>
        <taxon>Bacteria</taxon>
        <taxon>Bacillati</taxon>
        <taxon>Candidatus Margulisiibacteriota</taxon>
        <taxon>Candidatus Termititenacia</taxon>
        <taxon>Candidatus Termititenacales</taxon>
        <taxon>Candidatus Termititenacaceae</taxon>
        <taxon>Candidatus Termititenax</taxon>
    </lineage>
</organism>
<dbReference type="InterPro" id="IPR003689">
    <property type="entry name" value="ZIP"/>
</dbReference>
<dbReference type="Pfam" id="PF02535">
    <property type="entry name" value="Zip"/>
    <property type="match status" value="2"/>
</dbReference>
<protein>
    <submittedName>
        <fullName evidence="6">Zinc transporter</fullName>
    </submittedName>
</protein>
<evidence type="ECO:0000313" key="6">
    <source>
        <dbReference type="EMBL" id="GBR77503.1"/>
    </source>
</evidence>
<evidence type="ECO:0000256" key="1">
    <source>
        <dbReference type="ARBA" id="ARBA00004141"/>
    </source>
</evidence>
<reference evidence="6 7" key="1">
    <citation type="journal article" date="2019" name="ISME J.">
        <title>Genome analyses of uncultured TG2/ZB3 bacteria in 'Margulisbacteria' specifically attached to ectosymbiotic spirochetes of protists in the termite gut.</title>
        <authorList>
            <person name="Utami Y.D."/>
            <person name="Kuwahara H."/>
            <person name="Igai K."/>
            <person name="Murakami T."/>
            <person name="Sugaya K."/>
            <person name="Morikawa T."/>
            <person name="Nagura Y."/>
            <person name="Yuki M."/>
            <person name="Deevong P."/>
            <person name="Inoue T."/>
            <person name="Kihara K."/>
            <person name="Lo N."/>
            <person name="Yamada A."/>
            <person name="Ohkuma M."/>
            <person name="Hongoh Y."/>
        </authorList>
    </citation>
    <scope>NUCLEOTIDE SEQUENCE [LARGE SCALE GENOMIC DNA]</scope>
    <source>
        <strain evidence="6">RsDinE6-01</strain>
    </source>
</reference>
<comment type="caution">
    <text evidence="6">The sequence shown here is derived from an EMBL/GenBank/DDBJ whole genome shotgun (WGS) entry which is preliminary data.</text>
</comment>
<evidence type="ECO:0000256" key="3">
    <source>
        <dbReference type="ARBA" id="ARBA00022989"/>
    </source>
</evidence>
<keyword evidence="3 5" id="KW-1133">Transmembrane helix</keyword>
<keyword evidence="7" id="KW-1185">Reference proteome</keyword>
<evidence type="ECO:0000256" key="2">
    <source>
        <dbReference type="ARBA" id="ARBA00022692"/>
    </source>
</evidence>
<feature type="transmembrane region" description="Helical" evidence="5">
    <location>
        <begin position="68"/>
        <end position="86"/>
    </location>
</feature>
<feature type="transmembrane region" description="Helical" evidence="5">
    <location>
        <begin position="224"/>
        <end position="244"/>
    </location>
</feature>
<dbReference type="GO" id="GO:0016020">
    <property type="term" value="C:membrane"/>
    <property type="evidence" value="ECO:0007669"/>
    <property type="project" value="UniProtKB-SubCell"/>
</dbReference>
<comment type="subcellular location">
    <subcellularLocation>
        <location evidence="1">Membrane</location>
        <topology evidence="1">Multi-pass membrane protein</topology>
    </subcellularLocation>
</comment>
<name>A0A388TJM3_9BACT</name>
<feature type="transmembrane region" description="Helical" evidence="5">
    <location>
        <begin position="6"/>
        <end position="26"/>
    </location>
</feature>
<feature type="transmembrane region" description="Helical" evidence="5">
    <location>
        <begin position="193"/>
        <end position="212"/>
    </location>
</feature>
<dbReference type="EMBL" id="BGZP01000003">
    <property type="protein sequence ID" value="GBR77503.1"/>
    <property type="molecule type" value="Genomic_DNA"/>
</dbReference>
<sequence length="245" mass="27109">MNLFQALLASTIVSLISFVGVLTLLIKEKFLHKILLILVAFSAGSLIGDAFLHLIPERLEQGGDFANVFFWVIVGFTFFFILERYLHWRHCHDEHCQVHTFSYVSLFGDAAHNFIDGLIIGGSFFINPALGWITTLTILTHEIPQELGDFGILLYGGLSKAKALLFNFLSALTAVAGTLLGFVFAAYSEPFTGLLLPFTAGGFFYIAASDLIPELHEVKDKKQSLLTMLTFILGLAFMYGLTFLG</sequence>
<accession>A0A388TJM3</accession>
<keyword evidence="4 5" id="KW-0472">Membrane</keyword>
<dbReference type="GO" id="GO:0006882">
    <property type="term" value="P:intracellular zinc ion homeostasis"/>
    <property type="evidence" value="ECO:0007669"/>
    <property type="project" value="TreeGrafter"/>
</dbReference>
<evidence type="ECO:0000256" key="4">
    <source>
        <dbReference type="ARBA" id="ARBA00023136"/>
    </source>
</evidence>
<dbReference type="Proteomes" id="UP000282196">
    <property type="component" value="Unassembled WGS sequence"/>
</dbReference>
<evidence type="ECO:0000256" key="5">
    <source>
        <dbReference type="SAM" id="Phobius"/>
    </source>
</evidence>
<gene>
    <name evidence="6" type="primary">zupT</name>
    <name evidence="6" type="ORF">RDn1_162</name>
</gene>
<feature type="transmembrane region" description="Helical" evidence="5">
    <location>
        <begin position="35"/>
        <end position="56"/>
    </location>
</feature>
<dbReference type="GO" id="GO:0005385">
    <property type="term" value="F:zinc ion transmembrane transporter activity"/>
    <property type="evidence" value="ECO:0007669"/>
    <property type="project" value="TreeGrafter"/>
</dbReference>
<evidence type="ECO:0000313" key="7">
    <source>
        <dbReference type="Proteomes" id="UP000282196"/>
    </source>
</evidence>
<proteinExistence type="predicted"/>
<dbReference type="AlphaFoldDB" id="A0A388TJM3"/>
<dbReference type="PANTHER" id="PTHR16950:SF16">
    <property type="entry name" value="ZINC TRANSPORTER ZIP13"/>
    <property type="match status" value="1"/>
</dbReference>
<dbReference type="PANTHER" id="PTHR16950">
    <property type="entry name" value="ZINC TRANSPORTER SLC39A7 HISTIDINE-RICH MEMBRANE PROTEIN KE4"/>
    <property type="match status" value="1"/>
</dbReference>
<keyword evidence="2 5" id="KW-0812">Transmembrane</keyword>